<dbReference type="PANTHER" id="PTHR30461">
    <property type="entry name" value="DNA-INVERTASE FROM LAMBDOID PROPHAGE"/>
    <property type="match status" value="1"/>
</dbReference>
<organism evidence="7 8">
    <name type="scientific">Morganella psychrotolerans</name>
    <dbReference type="NCBI Taxonomy" id="368603"/>
    <lineage>
        <taxon>Bacteria</taxon>
        <taxon>Pseudomonadati</taxon>
        <taxon>Pseudomonadota</taxon>
        <taxon>Gammaproteobacteria</taxon>
        <taxon>Enterobacterales</taxon>
        <taxon>Morganellaceae</taxon>
        <taxon>Morganella</taxon>
    </lineage>
</organism>
<evidence type="ECO:0000256" key="4">
    <source>
        <dbReference type="PIRSR" id="PIRSR606118-50"/>
    </source>
</evidence>
<reference evidence="8" key="1">
    <citation type="submission" date="2016-06" db="EMBL/GenBank/DDBJ databases">
        <authorList>
            <person name="Butler K."/>
        </authorList>
    </citation>
    <scope>NUCLEOTIDE SEQUENCE [LARGE SCALE GENOMIC DNA]</scope>
    <source>
        <strain evidence="8">GCSL-Mp20</strain>
    </source>
</reference>
<dbReference type="GO" id="GO:0003677">
    <property type="term" value="F:DNA binding"/>
    <property type="evidence" value="ECO:0007669"/>
    <property type="project" value="UniProtKB-KW"/>
</dbReference>
<dbReference type="Pfam" id="PF00239">
    <property type="entry name" value="Resolvase"/>
    <property type="match status" value="1"/>
</dbReference>
<feature type="active site" description="O-(5'-phospho-DNA)-serine intermediate" evidence="4 5">
    <location>
        <position position="11"/>
    </location>
</feature>
<gene>
    <name evidence="7" type="ORF">AYY18_08810</name>
</gene>
<evidence type="ECO:0000256" key="5">
    <source>
        <dbReference type="PROSITE-ProRule" id="PRU10137"/>
    </source>
</evidence>
<name>A0A1B8H7Z4_9GAMM</name>
<dbReference type="SMART" id="SM00857">
    <property type="entry name" value="Resolvase"/>
    <property type="match status" value="1"/>
</dbReference>
<dbReference type="PROSITE" id="PS00397">
    <property type="entry name" value="RECOMBINASES_1"/>
    <property type="match status" value="1"/>
</dbReference>
<keyword evidence="3" id="KW-0233">DNA recombination</keyword>
<dbReference type="CDD" id="cd03768">
    <property type="entry name" value="SR_ResInv"/>
    <property type="match status" value="1"/>
</dbReference>
<dbReference type="SUPFAM" id="SSF53041">
    <property type="entry name" value="Resolvase-like"/>
    <property type="match status" value="1"/>
</dbReference>
<protein>
    <submittedName>
        <fullName evidence="7">Resolvase</fullName>
    </submittedName>
</protein>
<dbReference type="PROSITE" id="PS51736">
    <property type="entry name" value="RECOMBINASES_3"/>
    <property type="match status" value="1"/>
</dbReference>
<comment type="caution">
    <text evidence="7">The sequence shown here is derived from an EMBL/GenBank/DDBJ whole genome shotgun (WGS) entry which is preliminary data.</text>
</comment>
<dbReference type="GO" id="GO:0015074">
    <property type="term" value="P:DNA integration"/>
    <property type="evidence" value="ECO:0007669"/>
    <property type="project" value="UniProtKB-KW"/>
</dbReference>
<evidence type="ECO:0000259" key="6">
    <source>
        <dbReference type="PROSITE" id="PS51736"/>
    </source>
</evidence>
<dbReference type="OrthoDB" id="9797501at2"/>
<evidence type="ECO:0000256" key="1">
    <source>
        <dbReference type="ARBA" id="ARBA00022908"/>
    </source>
</evidence>
<keyword evidence="1" id="KW-0229">DNA integration</keyword>
<dbReference type="EMBL" id="LZEY01000045">
    <property type="protein sequence ID" value="OBU05170.1"/>
    <property type="molecule type" value="Genomic_DNA"/>
</dbReference>
<feature type="domain" description="Resolvase/invertase-type recombinase catalytic" evidence="6">
    <location>
        <begin position="3"/>
        <end position="143"/>
    </location>
</feature>
<dbReference type="PROSITE" id="PS00398">
    <property type="entry name" value="RECOMBINASES_2"/>
    <property type="match status" value="1"/>
</dbReference>
<sequence length="188" mass="21055">MTRQFIYCRVSTSEQTTENQLSAIRQRGYNVQANRIVSETVSGGIPTASRNGFRKLVDKLEAGDELIVLKIDRLGRDAIDVLSTVESLGGMGVKVISLDLPVPDLSKPEGKMMLGMFSVFAEFEKNRIRERTQESLNRLKAEGVKLGRPEATETTERVQQCKAMGLSQAQAADHLRLSVRTVKRHWHK</sequence>
<evidence type="ECO:0000256" key="3">
    <source>
        <dbReference type="ARBA" id="ARBA00023172"/>
    </source>
</evidence>
<proteinExistence type="predicted"/>
<dbReference type="RefSeq" id="WP_067404754.1">
    <property type="nucleotide sequence ID" value="NZ_LZEY01000045.1"/>
</dbReference>
<dbReference type="Gene3D" id="3.40.50.1390">
    <property type="entry name" value="Resolvase, N-terminal catalytic domain"/>
    <property type="match status" value="1"/>
</dbReference>
<dbReference type="PANTHER" id="PTHR30461:SF2">
    <property type="entry name" value="SERINE RECOMBINASE PINE-RELATED"/>
    <property type="match status" value="1"/>
</dbReference>
<dbReference type="GO" id="GO:0000150">
    <property type="term" value="F:DNA strand exchange activity"/>
    <property type="evidence" value="ECO:0007669"/>
    <property type="project" value="InterPro"/>
</dbReference>
<dbReference type="InterPro" id="IPR050639">
    <property type="entry name" value="SSR_resolvase"/>
</dbReference>
<dbReference type="Proteomes" id="UP000092377">
    <property type="component" value="Unassembled WGS sequence"/>
</dbReference>
<dbReference type="AlphaFoldDB" id="A0A1B8H7Z4"/>
<evidence type="ECO:0000256" key="2">
    <source>
        <dbReference type="ARBA" id="ARBA00023125"/>
    </source>
</evidence>
<evidence type="ECO:0000313" key="7">
    <source>
        <dbReference type="EMBL" id="OBU05170.1"/>
    </source>
</evidence>
<evidence type="ECO:0000313" key="8">
    <source>
        <dbReference type="Proteomes" id="UP000092377"/>
    </source>
</evidence>
<dbReference type="InterPro" id="IPR006119">
    <property type="entry name" value="Resolv_N"/>
</dbReference>
<accession>A0A1B8H7Z4</accession>
<keyword evidence="2" id="KW-0238">DNA-binding</keyword>
<keyword evidence="8" id="KW-1185">Reference proteome</keyword>
<dbReference type="InterPro" id="IPR036162">
    <property type="entry name" value="Resolvase-like_N_sf"/>
</dbReference>
<dbReference type="InterPro" id="IPR006118">
    <property type="entry name" value="Recombinase_CS"/>
</dbReference>